<dbReference type="GO" id="GO:0016491">
    <property type="term" value="F:oxidoreductase activity"/>
    <property type="evidence" value="ECO:0007669"/>
    <property type="project" value="UniProtKB-KW"/>
</dbReference>
<dbReference type="Gene3D" id="3.30.43.10">
    <property type="entry name" value="Uridine Diphospho-n-acetylenolpyruvylglucosamine Reductase, domain 2"/>
    <property type="match status" value="1"/>
</dbReference>
<feature type="domain" description="FAD-binding PCMH-type" evidence="6">
    <location>
        <begin position="45"/>
        <end position="212"/>
    </location>
</feature>
<dbReference type="PROSITE" id="PS51387">
    <property type="entry name" value="FAD_PCMH"/>
    <property type="match status" value="1"/>
</dbReference>
<reference evidence="7" key="2">
    <citation type="submission" date="2020-09" db="EMBL/GenBank/DDBJ databases">
        <authorList>
            <person name="Sun Q."/>
            <person name="Zhou Y."/>
        </authorList>
    </citation>
    <scope>NUCLEOTIDE SEQUENCE</scope>
    <source>
        <strain evidence="7">CGMCC 4.7308</strain>
    </source>
</reference>
<keyword evidence="5" id="KW-0560">Oxidoreductase</keyword>
<dbReference type="EMBL" id="BMNA01000019">
    <property type="protein sequence ID" value="GGM18198.1"/>
    <property type="molecule type" value="Genomic_DNA"/>
</dbReference>
<comment type="caution">
    <text evidence="7">The sequence shown here is derived from an EMBL/GenBank/DDBJ whole genome shotgun (WGS) entry which is preliminary data.</text>
</comment>
<comment type="cofactor">
    <cofactor evidence="1">
        <name>FAD</name>
        <dbReference type="ChEBI" id="CHEBI:57692"/>
    </cofactor>
</comment>
<dbReference type="InterPro" id="IPR016169">
    <property type="entry name" value="FAD-bd_PCMH_sub2"/>
</dbReference>
<dbReference type="SUPFAM" id="SSF56176">
    <property type="entry name" value="FAD-binding/transporter-associated domain-like"/>
    <property type="match status" value="1"/>
</dbReference>
<evidence type="ECO:0000256" key="5">
    <source>
        <dbReference type="ARBA" id="ARBA00023002"/>
    </source>
</evidence>
<dbReference type="RefSeq" id="WP_188944901.1">
    <property type="nucleotide sequence ID" value="NZ_BMNA01000019.1"/>
</dbReference>
<comment type="similarity">
    <text evidence="2">Belongs to the oxygen-dependent FAD-linked oxidoreductase family.</text>
</comment>
<evidence type="ECO:0000256" key="2">
    <source>
        <dbReference type="ARBA" id="ARBA00005466"/>
    </source>
</evidence>
<accession>A0A917TC98</accession>
<protein>
    <submittedName>
        <fullName evidence="7">FAD-linked oxidase</fullName>
    </submittedName>
</protein>
<evidence type="ECO:0000256" key="1">
    <source>
        <dbReference type="ARBA" id="ARBA00001974"/>
    </source>
</evidence>
<keyword evidence="4" id="KW-0274">FAD</keyword>
<dbReference type="InterPro" id="IPR006093">
    <property type="entry name" value="Oxy_OxRdtase_FAD_BS"/>
</dbReference>
<dbReference type="PROSITE" id="PS00862">
    <property type="entry name" value="OX2_COVAL_FAD"/>
    <property type="match status" value="1"/>
</dbReference>
<evidence type="ECO:0000313" key="8">
    <source>
        <dbReference type="Proteomes" id="UP000655208"/>
    </source>
</evidence>
<dbReference type="InterPro" id="IPR036318">
    <property type="entry name" value="FAD-bd_PCMH-like_sf"/>
</dbReference>
<gene>
    <name evidence="7" type="ORF">GCM10011594_42860</name>
</gene>
<reference evidence="7" key="1">
    <citation type="journal article" date="2014" name="Int. J. Syst. Evol. Microbiol.">
        <title>Complete genome sequence of Corynebacterium casei LMG S-19264T (=DSM 44701T), isolated from a smear-ripened cheese.</title>
        <authorList>
            <consortium name="US DOE Joint Genome Institute (JGI-PGF)"/>
            <person name="Walter F."/>
            <person name="Albersmeier A."/>
            <person name="Kalinowski J."/>
            <person name="Ruckert C."/>
        </authorList>
    </citation>
    <scope>NUCLEOTIDE SEQUENCE</scope>
    <source>
        <strain evidence="7">CGMCC 4.7308</strain>
    </source>
</reference>
<dbReference type="Gene3D" id="3.30.465.10">
    <property type="match status" value="1"/>
</dbReference>
<dbReference type="InterPro" id="IPR016167">
    <property type="entry name" value="FAD-bd_PCMH_sub1"/>
</dbReference>
<sequence length="467" mass="47193">MTAVVDPTDTTALPLTDLDAATAGRVLLPGSAEYDALATPWNVAVPCRPVAVLAATCAADVQAAVRFAGAHGLEVAVQATGHGAVPVPRPFLLVQTALLDELAIRPDATARVGAGVRWSRLLEAAAPSGLAGPAGSAPHVGVVGYLTGGGIGPVARTVGVGSDHVTAFDVVTGDGVLRRATATENPALFWGLRGGKGTLGIVTAVELQLQPLREVFGGCVFFAGEDAASVLHTWRAWTAGLPEQATSSVAVFRMPPLPGIPEPLAGTVTVALRFAWVGDPAQGEAALAPMLGAGRIVLGGMGVLPFAAIGAIHNDPVDPMPTLEASALLRELPVEAVDALLALAGPAAGCPQIMVELRHLGGAVGREPAVAGAFDQRDGQFALMAIGLAVPPVAAAVRAHGGALLDALAPWSTGGCLPNFAASADPAEVARKYGRDTLRRLATLAATYDPHGVLAAARPVRQACLAL</sequence>
<evidence type="ECO:0000256" key="4">
    <source>
        <dbReference type="ARBA" id="ARBA00022827"/>
    </source>
</evidence>
<keyword evidence="8" id="KW-1185">Reference proteome</keyword>
<dbReference type="AlphaFoldDB" id="A0A917TC98"/>
<evidence type="ECO:0000259" key="6">
    <source>
        <dbReference type="PROSITE" id="PS51387"/>
    </source>
</evidence>
<dbReference type="InterPro" id="IPR050416">
    <property type="entry name" value="FAD-linked_Oxidoreductase"/>
</dbReference>
<dbReference type="PANTHER" id="PTHR42973">
    <property type="entry name" value="BINDING OXIDOREDUCTASE, PUTATIVE (AFU_ORTHOLOGUE AFUA_1G17690)-RELATED"/>
    <property type="match status" value="1"/>
</dbReference>
<keyword evidence="3" id="KW-0285">Flavoprotein</keyword>
<dbReference type="InterPro" id="IPR016166">
    <property type="entry name" value="FAD-bd_PCMH"/>
</dbReference>
<dbReference type="Proteomes" id="UP000655208">
    <property type="component" value="Unassembled WGS sequence"/>
</dbReference>
<organism evidence="7 8">
    <name type="scientific">Nakamurella endophytica</name>
    <dbReference type="NCBI Taxonomy" id="1748367"/>
    <lineage>
        <taxon>Bacteria</taxon>
        <taxon>Bacillati</taxon>
        <taxon>Actinomycetota</taxon>
        <taxon>Actinomycetes</taxon>
        <taxon>Nakamurellales</taxon>
        <taxon>Nakamurellaceae</taxon>
        <taxon>Nakamurella</taxon>
    </lineage>
</organism>
<name>A0A917TC98_9ACTN</name>
<evidence type="ECO:0000313" key="7">
    <source>
        <dbReference type="EMBL" id="GGM18198.1"/>
    </source>
</evidence>
<dbReference type="InterPro" id="IPR006094">
    <property type="entry name" value="Oxid_FAD_bind_N"/>
</dbReference>
<dbReference type="Gene3D" id="3.40.462.20">
    <property type="match status" value="1"/>
</dbReference>
<proteinExistence type="inferred from homology"/>
<dbReference type="PANTHER" id="PTHR42973:SF39">
    <property type="entry name" value="FAD-BINDING PCMH-TYPE DOMAIN-CONTAINING PROTEIN"/>
    <property type="match status" value="1"/>
</dbReference>
<dbReference type="GO" id="GO:0071949">
    <property type="term" value="F:FAD binding"/>
    <property type="evidence" value="ECO:0007669"/>
    <property type="project" value="InterPro"/>
</dbReference>
<dbReference type="Pfam" id="PF01565">
    <property type="entry name" value="FAD_binding_4"/>
    <property type="match status" value="1"/>
</dbReference>
<evidence type="ECO:0000256" key="3">
    <source>
        <dbReference type="ARBA" id="ARBA00022630"/>
    </source>
</evidence>